<dbReference type="EMBL" id="CP001848">
    <property type="protein sequence ID" value="ADB17413.1"/>
    <property type="molecule type" value="Genomic_DNA"/>
</dbReference>
<dbReference type="CDD" id="cd01029">
    <property type="entry name" value="TOPRIM_primases"/>
    <property type="match status" value="1"/>
</dbReference>
<gene>
    <name evidence="1" type="ordered locus">Psta_2746</name>
</gene>
<proteinExistence type="predicted"/>
<dbReference type="InterPro" id="IPR036977">
    <property type="entry name" value="DNA_primase_Znf_CHC2"/>
</dbReference>
<dbReference type="InterPro" id="IPR027417">
    <property type="entry name" value="P-loop_NTPase"/>
</dbReference>
<dbReference type="SUPFAM" id="SSF52540">
    <property type="entry name" value="P-loop containing nucleoside triphosphate hydrolases"/>
    <property type="match status" value="1"/>
</dbReference>
<evidence type="ECO:0008006" key="3">
    <source>
        <dbReference type="Google" id="ProtNLM"/>
    </source>
</evidence>
<dbReference type="SUPFAM" id="SSF56731">
    <property type="entry name" value="DNA primase core"/>
    <property type="match status" value="1"/>
</dbReference>
<dbReference type="eggNOG" id="COG0467">
    <property type="taxonomic scope" value="Bacteria"/>
</dbReference>
<dbReference type="HOGENOM" id="CLU_414956_0_0_0"/>
<dbReference type="Pfam" id="PF13481">
    <property type="entry name" value="AAA_25"/>
    <property type="match status" value="1"/>
</dbReference>
<reference evidence="1 2" key="1">
    <citation type="journal article" date="2009" name="Stand. Genomic Sci.">
        <title>Complete genome sequence of Pirellula staleyi type strain (ATCC 27377).</title>
        <authorList>
            <person name="Clum A."/>
            <person name="Tindall B.J."/>
            <person name="Sikorski J."/>
            <person name="Ivanova N."/>
            <person name="Mavrommatis K."/>
            <person name="Lucas S."/>
            <person name="Glavina del Rio T."/>
            <person name="Nolan M."/>
            <person name="Chen F."/>
            <person name="Tice H."/>
            <person name="Pitluck S."/>
            <person name="Cheng J.F."/>
            <person name="Chertkov O."/>
            <person name="Brettin T."/>
            <person name="Han C."/>
            <person name="Detter J.C."/>
            <person name="Kuske C."/>
            <person name="Bruce D."/>
            <person name="Goodwin L."/>
            <person name="Ovchinikova G."/>
            <person name="Pati A."/>
            <person name="Mikhailova N."/>
            <person name="Chen A."/>
            <person name="Palaniappan K."/>
            <person name="Land M."/>
            <person name="Hauser L."/>
            <person name="Chang Y.J."/>
            <person name="Jeffries C.D."/>
            <person name="Chain P."/>
            <person name="Rohde M."/>
            <person name="Goker M."/>
            <person name="Bristow J."/>
            <person name="Eisen J.A."/>
            <person name="Markowitz V."/>
            <person name="Hugenholtz P."/>
            <person name="Kyrpides N.C."/>
            <person name="Klenk H.P."/>
            <person name="Lapidus A."/>
        </authorList>
    </citation>
    <scope>NUCLEOTIDE SEQUENCE [LARGE SCALE GENOMIC DNA]</scope>
    <source>
        <strain evidence="2">ATCC 27377 / DSM 6068 / ICPB 4128</strain>
    </source>
</reference>
<dbReference type="Proteomes" id="UP000001887">
    <property type="component" value="Chromosome"/>
</dbReference>
<keyword evidence="2" id="KW-1185">Reference proteome</keyword>
<evidence type="ECO:0000313" key="2">
    <source>
        <dbReference type="Proteomes" id="UP000001887"/>
    </source>
</evidence>
<dbReference type="OrthoDB" id="279540at2"/>
<dbReference type="GO" id="GO:0006260">
    <property type="term" value="P:DNA replication"/>
    <property type="evidence" value="ECO:0007669"/>
    <property type="project" value="InterPro"/>
</dbReference>
<accession>D2R7I7</accession>
<dbReference type="AlphaFoldDB" id="D2R7I7"/>
<evidence type="ECO:0000313" key="1">
    <source>
        <dbReference type="EMBL" id="ADB17413.1"/>
    </source>
</evidence>
<dbReference type="Gene3D" id="3.90.580.10">
    <property type="entry name" value="Zinc finger, CHC2-type domain"/>
    <property type="match status" value="1"/>
</dbReference>
<dbReference type="Gene3D" id="3.40.50.300">
    <property type="entry name" value="P-loop containing nucleotide triphosphate hydrolases"/>
    <property type="match status" value="1"/>
</dbReference>
<name>D2R7I7_PIRSD</name>
<dbReference type="STRING" id="530564.Psta_2746"/>
<dbReference type="Gene3D" id="3.40.1360.10">
    <property type="match status" value="1"/>
</dbReference>
<dbReference type="GO" id="GO:0008270">
    <property type="term" value="F:zinc ion binding"/>
    <property type="evidence" value="ECO:0007669"/>
    <property type="project" value="InterPro"/>
</dbReference>
<sequence length="661" mass="71788">MSPIDKVLAKLENVRQSGNRWKACCPAHNDRNPSLSIAVGDQGNVLLTCHAKCSLEEICQAMGIEKRDLWPERDRPQKRPKTSSKIVAEYDYRDETGKVLFQVVRFEPKDFRQRKPSEGGGWDWSVKGVRVIPYSLPDIVGNPGVDVGIPEGERDVDNLKDLGMLATCNAGGAGKWTAEHAAFLAGRDVVIFPDNDEPGRNHAQQVAHTLEGIAKSIRVVKLPGLPLKGDVSDWIAAGGTLEQLAQLLKATPMWEPTPIPESEQPLEPGPILTCLADVEAREVDWLWPGRIPMGRITLLVGSPGEGKSFMTIDATSRVTTGTPWPDGRPCPQGSVILISAEDDPADTIRPRLDAHGADARKVQLLAAVRRVDGEGQRYEKLITLADVDAIESALERYPDCKLIVIDPIGSFLGGKTDAHRDNEVRSVLTPILKLAEKVGAAVLIVAHRRKGAGTSADELALGSRAFTGIARAVWHITRDPDNKERRLFLPGKNNLAHEGEGLAYSISGEPARIVWEADSVAMSADDALALQYKQSTRGKPGPIAATRSEAVDWLTSALASGPRLAKELEDEWKNGEAGSKRTLGRAKRELGIISERHEIPGPWWWRWPDNNASPAEATELGTLGNVEETAGNLAYLDGNSSKIAKMAMSDSLEEPPALEAG</sequence>
<dbReference type="SUPFAM" id="SSF57783">
    <property type="entry name" value="Zinc beta-ribbon"/>
    <property type="match status" value="1"/>
</dbReference>
<dbReference type="InterPro" id="IPR034154">
    <property type="entry name" value="TOPRIM_DnaG/twinkle"/>
</dbReference>
<protein>
    <recommendedName>
        <fullName evidence="3">RecA-family ATPase-like protein</fullName>
    </recommendedName>
</protein>
<dbReference type="eggNOG" id="COG0358">
    <property type="taxonomic scope" value="Bacteria"/>
</dbReference>
<dbReference type="GO" id="GO:0003677">
    <property type="term" value="F:DNA binding"/>
    <property type="evidence" value="ECO:0007669"/>
    <property type="project" value="InterPro"/>
</dbReference>
<dbReference type="KEGG" id="psl:Psta_2746"/>
<organism evidence="1 2">
    <name type="scientific">Pirellula staleyi (strain ATCC 27377 / DSM 6068 / ICPB 4128)</name>
    <name type="common">Pirella staleyi</name>
    <dbReference type="NCBI Taxonomy" id="530564"/>
    <lineage>
        <taxon>Bacteria</taxon>
        <taxon>Pseudomonadati</taxon>
        <taxon>Planctomycetota</taxon>
        <taxon>Planctomycetia</taxon>
        <taxon>Pirellulales</taxon>
        <taxon>Pirellulaceae</taxon>
        <taxon>Pirellula</taxon>
    </lineage>
</organism>